<proteinExistence type="predicted"/>
<dbReference type="Gene3D" id="1.10.510.10">
    <property type="entry name" value="Transferase(Phosphotransferase) domain 1"/>
    <property type="match status" value="1"/>
</dbReference>
<dbReference type="PRINTS" id="PR00320">
    <property type="entry name" value="GPROTEINBRPT"/>
</dbReference>
<dbReference type="Gene3D" id="2.130.10.10">
    <property type="entry name" value="YVTN repeat-like/Quinoprotein amine dehydrogenase"/>
    <property type="match status" value="3"/>
</dbReference>
<dbReference type="Pfam" id="PF00400">
    <property type="entry name" value="WD40"/>
    <property type="match status" value="6"/>
</dbReference>
<dbReference type="SMART" id="SM00320">
    <property type="entry name" value="WD40"/>
    <property type="match status" value="7"/>
</dbReference>
<dbReference type="InterPro" id="IPR011047">
    <property type="entry name" value="Quinoprotein_ADH-like_sf"/>
</dbReference>
<dbReference type="InterPro" id="IPR019775">
    <property type="entry name" value="WD40_repeat_CS"/>
</dbReference>
<accession>A0A0K6G048</accession>
<evidence type="ECO:0000256" key="3">
    <source>
        <dbReference type="PROSITE-ProRule" id="PRU00221"/>
    </source>
</evidence>
<dbReference type="InterPro" id="IPR020472">
    <property type="entry name" value="WD40_PAC1"/>
</dbReference>
<dbReference type="SUPFAM" id="SSF50998">
    <property type="entry name" value="Quinoprotein alcohol dehydrogenase-like"/>
    <property type="match status" value="1"/>
</dbReference>
<feature type="repeat" description="WD" evidence="3">
    <location>
        <begin position="46"/>
        <end position="87"/>
    </location>
</feature>
<dbReference type="GO" id="GO:0005524">
    <property type="term" value="F:ATP binding"/>
    <property type="evidence" value="ECO:0007669"/>
    <property type="project" value="InterPro"/>
</dbReference>
<evidence type="ECO:0000256" key="2">
    <source>
        <dbReference type="ARBA" id="ARBA00022737"/>
    </source>
</evidence>
<dbReference type="PROSITE" id="PS50082">
    <property type="entry name" value="WD_REPEATS_2"/>
    <property type="match status" value="6"/>
</dbReference>
<keyword evidence="6" id="KW-1185">Reference proteome</keyword>
<dbReference type="PANTHER" id="PTHR19879">
    <property type="entry name" value="TRANSCRIPTION INITIATION FACTOR TFIID"/>
    <property type="match status" value="1"/>
</dbReference>
<feature type="repeat" description="WD" evidence="3">
    <location>
        <begin position="224"/>
        <end position="265"/>
    </location>
</feature>
<dbReference type="PANTHER" id="PTHR19879:SF9">
    <property type="entry name" value="TRANSCRIPTION INITIATION FACTOR TFIID SUBUNIT 5"/>
    <property type="match status" value="1"/>
</dbReference>
<name>A0A0K6G048_9AGAM</name>
<dbReference type="Pfam" id="PF07714">
    <property type="entry name" value="PK_Tyr_Ser-Thr"/>
    <property type="match status" value="1"/>
</dbReference>
<feature type="repeat" description="WD" evidence="3">
    <location>
        <begin position="181"/>
        <end position="222"/>
    </location>
</feature>
<dbReference type="PROSITE" id="PS50011">
    <property type="entry name" value="PROTEIN_KINASE_DOM"/>
    <property type="match status" value="1"/>
</dbReference>
<dbReference type="InterPro" id="IPR001680">
    <property type="entry name" value="WD40_rpt"/>
</dbReference>
<protein>
    <submittedName>
        <fullName evidence="5">Putative WD repeat-containing protein alr3466 [Nostoc sp, PCC 7120]</fullName>
    </submittedName>
</protein>
<evidence type="ECO:0000259" key="4">
    <source>
        <dbReference type="PROSITE" id="PS50011"/>
    </source>
</evidence>
<dbReference type="GO" id="GO:0004672">
    <property type="term" value="F:protein kinase activity"/>
    <property type="evidence" value="ECO:0007669"/>
    <property type="project" value="InterPro"/>
</dbReference>
<dbReference type="AlphaFoldDB" id="A0A0K6G048"/>
<dbReference type="Proteomes" id="UP000044841">
    <property type="component" value="Unassembled WGS sequence"/>
</dbReference>
<dbReference type="SUPFAM" id="SSF56112">
    <property type="entry name" value="Protein kinase-like (PK-like)"/>
    <property type="match status" value="1"/>
</dbReference>
<dbReference type="InterPro" id="IPR000719">
    <property type="entry name" value="Prot_kinase_dom"/>
</dbReference>
<organism evidence="5 6">
    <name type="scientific">Rhizoctonia solani</name>
    <dbReference type="NCBI Taxonomy" id="456999"/>
    <lineage>
        <taxon>Eukaryota</taxon>
        <taxon>Fungi</taxon>
        <taxon>Dikarya</taxon>
        <taxon>Basidiomycota</taxon>
        <taxon>Agaricomycotina</taxon>
        <taxon>Agaricomycetes</taxon>
        <taxon>Cantharellales</taxon>
        <taxon>Ceratobasidiaceae</taxon>
        <taxon>Rhizoctonia</taxon>
    </lineage>
</organism>
<dbReference type="EMBL" id="CYGV01001258">
    <property type="protein sequence ID" value="CUA71738.1"/>
    <property type="molecule type" value="Genomic_DNA"/>
</dbReference>
<dbReference type="InterPro" id="IPR001245">
    <property type="entry name" value="Ser-Thr/Tyr_kinase_cat_dom"/>
</dbReference>
<feature type="domain" description="Protein kinase" evidence="4">
    <location>
        <begin position="344"/>
        <end position="610"/>
    </location>
</feature>
<feature type="repeat" description="WD" evidence="3">
    <location>
        <begin position="139"/>
        <end position="179"/>
    </location>
</feature>
<dbReference type="InterPro" id="IPR011009">
    <property type="entry name" value="Kinase-like_dom_sf"/>
</dbReference>
<gene>
    <name evidence="5" type="ORF">RSOLAG22IIIB_09775</name>
</gene>
<feature type="repeat" description="WD" evidence="3">
    <location>
        <begin position="266"/>
        <end position="296"/>
    </location>
</feature>
<keyword evidence="1 3" id="KW-0853">WD repeat</keyword>
<evidence type="ECO:0000313" key="5">
    <source>
        <dbReference type="EMBL" id="CUA71738.1"/>
    </source>
</evidence>
<reference evidence="5 6" key="1">
    <citation type="submission" date="2015-07" db="EMBL/GenBank/DDBJ databases">
        <authorList>
            <person name="Noorani M."/>
        </authorList>
    </citation>
    <scope>NUCLEOTIDE SEQUENCE [LARGE SCALE GENOMIC DNA]</scope>
    <source>
        <strain evidence="5">BBA 69670</strain>
    </source>
</reference>
<keyword evidence="2" id="KW-0677">Repeat</keyword>
<dbReference type="SMART" id="SM00220">
    <property type="entry name" value="S_TKc"/>
    <property type="match status" value="1"/>
</dbReference>
<dbReference type="PROSITE" id="PS50294">
    <property type="entry name" value="WD_REPEATS_REGION"/>
    <property type="match status" value="4"/>
</dbReference>
<feature type="repeat" description="WD" evidence="3">
    <location>
        <begin position="3"/>
        <end position="44"/>
    </location>
</feature>
<evidence type="ECO:0000313" key="6">
    <source>
        <dbReference type="Proteomes" id="UP000044841"/>
    </source>
</evidence>
<dbReference type="InterPro" id="IPR015943">
    <property type="entry name" value="WD40/YVTN_repeat-like_dom_sf"/>
</dbReference>
<sequence length="613" mass="67807">MIVHGGTSKINSAAFSPDGNCVVSGSSDGTVRMWNAHNAYSIGVALEGHTYSVQSLAYSPLGRIIASASFDRTIRLWDVNTRQQLGQSIECNRAFHSVAFSPDAKLIASGCTSGSSAYNRGPAVQLWDVEKRAAASKPFKGQTGDIKSVQFSPDGSRLVSGSWKTVRVWDVESGTTIVGPLKGHTDEVRSTSFSTDGLQIISCSYDRTLRLWDARKGVMIGNPFEGHTHDIHSVAFSPCNTYVVSGGADKTVRLWDIRTCREIQSFDEHAGCVLSVAFSPCGKYVASGSEDRKIVIRSVLCDYPESANHMRPHIISSEMSTQQIFDCLTASGCVDLSSQMDPKQETAMIVSGGGFGDIWKGQLHNGGKVAIKAWRTNALGNCDYKTLKRAARELYCWSKMDHPNIHRLQGVIILRDQYLGMVSEWMVNGNLHEYLRKYPDVGRFELCVDIALGLEYMHSTNTVHGDLKAANVLVSSDGVARLSDFDFSVMSEMTSLVFSESSNSRSGSLRWMAPELLLEEVRTRTTQSDVYALGMEIFTGDVPYPDRRTDIGVMRTVERGTLPTRPIERLGDDQKSDMIWHLLVRCWAWEFRDRPSSRQVVEILVSDDVVMSD</sequence>
<dbReference type="CDD" id="cd00200">
    <property type="entry name" value="WD40"/>
    <property type="match status" value="1"/>
</dbReference>
<dbReference type="PRINTS" id="PR00109">
    <property type="entry name" value="TYRKINASE"/>
</dbReference>
<evidence type="ECO:0000256" key="1">
    <source>
        <dbReference type="ARBA" id="ARBA00022574"/>
    </source>
</evidence>
<dbReference type="PROSITE" id="PS00678">
    <property type="entry name" value="WD_REPEATS_1"/>
    <property type="match status" value="3"/>
</dbReference>